<accession>A0A1X7TAZ7</accession>
<dbReference type="InterPro" id="IPR043502">
    <property type="entry name" value="DNA/RNA_pol_sf"/>
</dbReference>
<dbReference type="InParanoid" id="A0A1X7TAZ7"/>
<proteinExistence type="predicted"/>
<dbReference type="PANTHER" id="PTHR47331:SF1">
    <property type="entry name" value="GAG-LIKE PROTEIN"/>
    <property type="match status" value="1"/>
</dbReference>
<protein>
    <recommendedName>
        <fullName evidence="2">Reverse transcriptase domain-containing protein</fullName>
    </recommendedName>
</protein>
<organism evidence="1">
    <name type="scientific">Amphimedon queenslandica</name>
    <name type="common">Sponge</name>
    <dbReference type="NCBI Taxonomy" id="400682"/>
    <lineage>
        <taxon>Eukaryota</taxon>
        <taxon>Metazoa</taxon>
        <taxon>Porifera</taxon>
        <taxon>Demospongiae</taxon>
        <taxon>Heteroscleromorpha</taxon>
        <taxon>Haplosclerida</taxon>
        <taxon>Niphatidae</taxon>
        <taxon>Amphimedon</taxon>
    </lineage>
</organism>
<dbReference type="AlphaFoldDB" id="A0A1X7TAZ7"/>
<dbReference type="OMA" id="MRYHIEN"/>
<reference evidence="1" key="1">
    <citation type="submission" date="2017-05" db="UniProtKB">
        <authorList>
            <consortium name="EnsemblMetazoa"/>
        </authorList>
    </citation>
    <scope>IDENTIFICATION</scope>
</reference>
<name>A0A1X7TAZ7_AMPQE</name>
<sequence>MSLYDQFKDHISFDGTRYEGLLKRLRRNPELLREYNQSIKDQIDNGIVEVVEDPTLVEGEWVHYLPHHGVVRHDKWTTKLRIVYDASMKSNMRFRVHRNGFIADVEKAFLMIGVNKCDRDVLRFLWVTDPYQEPVEIQVLRFKRVTFGVTVSPFLLNAMMRYHIENYKEARPNVGKTFAICLC</sequence>
<dbReference type="SUPFAM" id="SSF56672">
    <property type="entry name" value="DNA/RNA polymerases"/>
    <property type="match status" value="1"/>
</dbReference>
<evidence type="ECO:0008006" key="2">
    <source>
        <dbReference type="Google" id="ProtNLM"/>
    </source>
</evidence>
<dbReference type="PANTHER" id="PTHR47331">
    <property type="entry name" value="PHD-TYPE DOMAIN-CONTAINING PROTEIN"/>
    <property type="match status" value="1"/>
</dbReference>
<dbReference type="eggNOG" id="ENOG502SZ9V">
    <property type="taxonomic scope" value="Eukaryota"/>
</dbReference>
<dbReference type="EnsemblMetazoa" id="Aqu2.1.11733_001">
    <property type="protein sequence ID" value="Aqu2.1.11733_001"/>
    <property type="gene ID" value="Aqu2.1.11733"/>
</dbReference>
<evidence type="ECO:0000313" key="1">
    <source>
        <dbReference type="EnsemblMetazoa" id="Aqu2.1.11733_001"/>
    </source>
</evidence>